<dbReference type="PANTHER" id="PTHR11051">
    <property type="entry name" value="GLYCOSYL HYDROLASE-RELATED"/>
    <property type="match status" value="1"/>
</dbReference>
<dbReference type="InterPro" id="IPR005194">
    <property type="entry name" value="Glyco_hydro_65_C"/>
</dbReference>
<dbReference type="PANTHER" id="PTHR11051:SF8">
    <property type="entry name" value="PROTEIN-GLUCOSYLGALACTOSYLHYDROXYLYSINE GLUCOSIDASE"/>
    <property type="match status" value="1"/>
</dbReference>
<dbReference type="VEuPathDB" id="VectorBase:BGLB034126"/>
<dbReference type="GO" id="GO:0004553">
    <property type="term" value="F:hydrolase activity, hydrolyzing O-glycosyl compounds"/>
    <property type="evidence" value="ECO:0007669"/>
    <property type="project" value="TreeGrafter"/>
</dbReference>
<sequence>MTWGVFLIGWLDLGDEVKAAQLFHRSVLNSQEPFLVWSENADGTGAANFLTGMGGYLQLVLFGYGGCRIYDDMMTFSPVLMNGTSEVKFTGIDYRGSSFDLTYTSDNLTLTQTAVSPGHLGLEVRLGDAGAWQKLKTGIDLNAKRQKFQIRNSEN</sequence>
<dbReference type="AlphaFoldDB" id="A0A2C9LRY0"/>
<dbReference type="GO" id="GO:0005975">
    <property type="term" value="P:carbohydrate metabolic process"/>
    <property type="evidence" value="ECO:0007669"/>
    <property type="project" value="InterPro"/>
</dbReference>
<evidence type="ECO:0000259" key="2">
    <source>
        <dbReference type="Pfam" id="PF03633"/>
    </source>
</evidence>
<dbReference type="VEuPathDB" id="VectorBase:BGLAX_044413"/>
<comment type="similarity">
    <text evidence="1">Belongs to the glycosyl hydrolase 65 family.</text>
</comment>
<feature type="domain" description="Glycoside hydrolase family 65 C-terminal" evidence="2">
    <location>
        <begin position="68"/>
        <end position="124"/>
    </location>
</feature>
<evidence type="ECO:0000313" key="4">
    <source>
        <dbReference type="Proteomes" id="UP000076420"/>
    </source>
</evidence>
<dbReference type="STRING" id="6526.A0A2C9LRY0"/>
<accession>A0A2C9LRY0</accession>
<dbReference type="KEGG" id="bgt:106074031"/>
<dbReference type="EnsemblMetazoa" id="BGLB034126-RA">
    <property type="protein sequence ID" value="BGLB034126-PA"/>
    <property type="gene ID" value="BGLB034126"/>
</dbReference>
<evidence type="ECO:0000256" key="1">
    <source>
        <dbReference type="ARBA" id="ARBA00006768"/>
    </source>
</evidence>
<dbReference type="InterPro" id="IPR008928">
    <property type="entry name" value="6-hairpin_glycosidase_sf"/>
</dbReference>
<name>A0A2C9LRY0_BIOGL</name>
<proteinExistence type="inferred from homology"/>
<gene>
    <name evidence="3" type="primary">106074031</name>
</gene>
<reference evidence="3" key="1">
    <citation type="submission" date="2020-05" db="UniProtKB">
        <authorList>
            <consortium name="EnsemblMetazoa"/>
        </authorList>
    </citation>
    <scope>IDENTIFICATION</scope>
    <source>
        <strain evidence="3">BB02</strain>
    </source>
</reference>
<dbReference type="SUPFAM" id="SSF48208">
    <property type="entry name" value="Six-hairpin glycosidases"/>
    <property type="match status" value="1"/>
</dbReference>
<dbReference type="Pfam" id="PF03633">
    <property type="entry name" value="Glyco_hydro_65C"/>
    <property type="match status" value="1"/>
</dbReference>
<evidence type="ECO:0000313" key="3">
    <source>
        <dbReference type="EnsemblMetazoa" id="BGLB034126-PA"/>
    </source>
</evidence>
<organism evidence="3 4">
    <name type="scientific">Biomphalaria glabrata</name>
    <name type="common">Bloodfluke planorb</name>
    <name type="synonym">Freshwater snail</name>
    <dbReference type="NCBI Taxonomy" id="6526"/>
    <lineage>
        <taxon>Eukaryota</taxon>
        <taxon>Metazoa</taxon>
        <taxon>Spiralia</taxon>
        <taxon>Lophotrochozoa</taxon>
        <taxon>Mollusca</taxon>
        <taxon>Gastropoda</taxon>
        <taxon>Heterobranchia</taxon>
        <taxon>Euthyneura</taxon>
        <taxon>Panpulmonata</taxon>
        <taxon>Hygrophila</taxon>
        <taxon>Lymnaeoidea</taxon>
        <taxon>Planorbidae</taxon>
        <taxon>Biomphalaria</taxon>
    </lineage>
</organism>
<protein>
    <recommendedName>
        <fullName evidence="2">Glycoside hydrolase family 65 C-terminal domain-containing protein</fullName>
    </recommendedName>
</protein>
<dbReference type="Proteomes" id="UP000076420">
    <property type="component" value="Unassembled WGS sequence"/>
</dbReference>
<dbReference type="Gene3D" id="2.60.420.10">
    <property type="entry name" value="Maltose phosphorylase, domain 3"/>
    <property type="match status" value="1"/>
</dbReference>